<dbReference type="EMBL" id="AFZX01000010">
    <property type="protein sequence ID" value="EHL08978.1"/>
    <property type="molecule type" value="Genomic_DNA"/>
</dbReference>
<evidence type="ECO:0000313" key="2">
    <source>
        <dbReference type="Proteomes" id="UP000004416"/>
    </source>
</evidence>
<dbReference type="InterPro" id="IPR021808">
    <property type="entry name" value="DUF3383"/>
</dbReference>
<dbReference type="RefSeq" id="WP_005808509.1">
    <property type="nucleotide sequence ID" value="NZ_JH414441.1"/>
</dbReference>
<dbReference type="HOGENOM" id="CLU_031174_1_0_9"/>
<reference evidence="1 2" key="1">
    <citation type="submission" date="2011-08" db="EMBL/GenBank/DDBJ databases">
        <authorList>
            <person name="Weinstock G."/>
            <person name="Sodergren E."/>
            <person name="Clifton S."/>
            <person name="Fulton L."/>
            <person name="Fulton B."/>
            <person name="Courtney L."/>
            <person name="Fronick C."/>
            <person name="Harrison M."/>
            <person name="Strong C."/>
            <person name="Farmer C."/>
            <person name="Delahaunty K."/>
            <person name="Markovic C."/>
            <person name="Hall O."/>
            <person name="Minx P."/>
            <person name="Tomlinson C."/>
            <person name="Mitreva M."/>
            <person name="Hou S."/>
            <person name="Chen J."/>
            <person name="Wollam A."/>
            <person name="Pepin K.H."/>
            <person name="Johnson M."/>
            <person name="Bhonagiri V."/>
            <person name="Zhang X."/>
            <person name="Suruliraj S."/>
            <person name="Warren W."/>
            <person name="Chinwalla A."/>
            <person name="Mardis E.R."/>
            <person name="Wilson R.K."/>
        </authorList>
    </citation>
    <scope>NUCLEOTIDE SEQUENCE [LARGE SCALE GENOMIC DNA]</scope>
    <source>
        <strain evidence="1 2">DP7</strain>
    </source>
</reference>
<evidence type="ECO:0000313" key="1">
    <source>
        <dbReference type="EMBL" id="EHL08978.1"/>
    </source>
</evidence>
<gene>
    <name evidence="1" type="ORF">HMPREF0322_00401</name>
</gene>
<proteinExistence type="predicted"/>
<dbReference type="Proteomes" id="UP000004416">
    <property type="component" value="Unassembled WGS sequence"/>
</dbReference>
<name>G9XHH6_DESHA</name>
<sequence length="367" mass="38583">MSTLPLNDVVQVKVEVSPASATRAGFNVGLIIGKATVIPAETRLKEYAGLEDMIADGFTSAMPEYQAAAFYFMQKKRPNRVMIGVCGEEEDYLDAVTACRTKNSDWYAVACCGASKADVLAIAAYIETAVPSSVFFYTTADAADKSGSADGAFKTLQSLSYLRSIGQYSTTADAVCSIMGYAMGANTGLASSAYTLAYKQEPGVEPEDLSLTDVSAIKGVNGNVYINRGNTYNLFEQGVMADGTPFDEVINLDVLANDIQLSVMDLLAGYAKVPQTEGGVALIISSITAPCRQAVSTGFIAPGVWNGPSILTLNTGDTLSDGFLVLSESVAGQSTADRAARKAPPIYVPIKLAGAIESVIISVVVDR</sequence>
<protein>
    <submittedName>
        <fullName evidence="1">Uncharacterized protein</fullName>
    </submittedName>
</protein>
<dbReference type="Pfam" id="PF11863">
    <property type="entry name" value="DUF3383"/>
    <property type="match status" value="1"/>
</dbReference>
<dbReference type="PATRIC" id="fig|537010.4.peg.376"/>
<dbReference type="AlphaFoldDB" id="G9XHH6"/>
<organism evidence="1 2">
    <name type="scientific">Desulfitobacterium hafniense DP7</name>
    <dbReference type="NCBI Taxonomy" id="537010"/>
    <lineage>
        <taxon>Bacteria</taxon>
        <taxon>Bacillati</taxon>
        <taxon>Bacillota</taxon>
        <taxon>Clostridia</taxon>
        <taxon>Eubacteriales</taxon>
        <taxon>Desulfitobacteriaceae</taxon>
        <taxon>Desulfitobacterium</taxon>
    </lineage>
</organism>
<comment type="caution">
    <text evidence="1">The sequence shown here is derived from an EMBL/GenBank/DDBJ whole genome shotgun (WGS) entry which is preliminary data.</text>
</comment>
<accession>G9XHH6</accession>